<accession>A0A0T7FUZ6</accession>
<dbReference type="GO" id="GO:0016301">
    <property type="term" value="F:kinase activity"/>
    <property type="evidence" value="ECO:0007669"/>
    <property type="project" value="UniProtKB-KW"/>
</dbReference>
<name>A0A0T7FUZ6_NEOGA</name>
<dbReference type="Proteomes" id="UP000046176">
    <property type="component" value="Unassembled WGS sequence"/>
</dbReference>
<keyword evidence="2" id="KW-0808">Transferase</keyword>
<dbReference type="InterPro" id="IPR017438">
    <property type="entry name" value="ATP-NAD_kinase_N"/>
</dbReference>
<dbReference type="Pfam" id="PF00781">
    <property type="entry name" value="DAGK_cat"/>
    <property type="match status" value="1"/>
</dbReference>
<reference evidence="2 3" key="1">
    <citation type="submission" date="2014-08" db="EMBL/GenBank/DDBJ databases">
        <authorList>
            <person name="Chen Y.-H."/>
        </authorList>
    </citation>
    <scope>NUCLEOTIDE SEQUENCE [LARGE SCALE GENOMIC DNA]</scope>
</reference>
<proteinExistence type="predicted"/>
<dbReference type="InterPro" id="IPR016064">
    <property type="entry name" value="NAD/diacylglycerol_kinase_sf"/>
</dbReference>
<organism evidence="2 3">
    <name type="scientific">Neorhizobium galegae bv. officinalis</name>
    <dbReference type="NCBI Taxonomy" id="323656"/>
    <lineage>
        <taxon>Bacteria</taxon>
        <taxon>Pseudomonadati</taxon>
        <taxon>Pseudomonadota</taxon>
        <taxon>Alphaproteobacteria</taxon>
        <taxon>Hyphomicrobiales</taxon>
        <taxon>Rhizobiaceae</taxon>
        <taxon>Rhizobium/Agrobacterium group</taxon>
        <taxon>Neorhizobium</taxon>
    </lineage>
</organism>
<dbReference type="SUPFAM" id="SSF111331">
    <property type="entry name" value="NAD kinase/diacylglycerol kinase-like"/>
    <property type="match status" value="1"/>
</dbReference>
<evidence type="ECO:0000313" key="3">
    <source>
        <dbReference type="Proteomes" id="UP000046176"/>
    </source>
</evidence>
<dbReference type="Gene3D" id="3.40.50.10330">
    <property type="entry name" value="Probable inorganic polyphosphate/atp-NAD kinase, domain 1"/>
    <property type="match status" value="1"/>
</dbReference>
<protein>
    <submittedName>
        <fullName evidence="2">Sphingosine/diacylglycerol kinase-like enzyme</fullName>
    </submittedName>
</protein>
<sequence>MLNLLEKDAGRMWEASTRSGGEWVIETTELQANMALCVAVVSAIYSGLPSRDCEFFPEATVGSLIKLPVATICLMGRCPALNPLLCKREQMNLFAVFNRDGGTFRTTDMDAYCARAAETFKAAGHEIECHVVSGKDVVSTMEKAASTTGVEGLIAGGGDGTISAAAGIAWKSGIALGVVPAGTMNLFARSLKLPLDIWQVLDALAGATPENIDIASANGKSFVHQFSAGLHARMVRYRNSMTFASRLGKIRASTRAAIGVMFNPPEFEVEFNAEGKTGHRKVSAISVSNNEFGRDPLMFADSLTGGHLGFYVADPLTPAGVARLTFDIMRGRLKESASVTAMTVTELELHFPRERHDIRCVIDGELLPMDRDVLLKIHAGELTVLVNQPQERVTQERDGSGI</sequence>
<dbReference type="Gene3D" id="2.60.200.40">
    <property type="match status" value="1"/>
</dbReference>
<evidence type="ECO:0000259" key="1">
    <source>
        <dbReference type="PROSITE" id="PS50146"/>
    </source>
</evidence>
<keyword evidence="2" id="KW-0418">Kinase</keyword>
<evidence type="ECO:0000313" key="2">
    <source>
        <dbReference type="EMBL" id="CDZ38828.1"/>
    </source>
</evidence>
<feature type="domain" description="DAGKc" evidence="1">
    <location>
        <begin position="135"/>
        <end position="221"/>
    </location>
</feature>
<dbReference type="InterPro" id="IPR001206">
    <property type="entry name" value="Diacylglycerol_kinase_cat_dom"/>
</dbReference>
<dbReference type="PROSITE" id="PS50146">
    <property type="entry name" value="DAGK"/>
    <property type="match status" value="1"/>
</dbReference>
<gene>
    <name evidence="2" type="ORF">NGAL_HAMBI1145_45660</name>
</gene>
<dbReference type="EMBL" id="CCRH01000014">
    <property type="protein sequence ID" value="CDZ38828.1"/>
    <property type="molecule type" value="Genomic_DNA"/>
</dbReference>
<dbReference type="AlphaFoldDB" id="A0A0T7FUZ6"/>